<feature type="domain" description="HAMP" evidence="13">
    <location>
        <begin position="353"/>
        <end position="400"/>
    </location>
</feature>
<gene>
    <name evidence="14" type="ORF">ACFFLH_10695</name>
</gene>
<keyword evidence="11" id="KW-0472">Membrane</keyword>
<dbReference type="PROSITE" id="PS50885">
    <property type="entry name" value="HAMP"/>
    <property type="match status" value="1"/>
</dbReference>
<feature type="domain" description="Histidine kinase" evidence="12">
    <location>
        <begin position="448"/>
        <end position="660"/>
    </location>
</feature>
<evidence type="ECO:0000256" key="10">
    <source>
        <dbReference type="SAM" id="Coils"/>
    </source>
</evidence>
<dbReference type="InterPro" id="IPR036890">
    <property type="entry name" value="HATPase_C_sf"/>
</dbReference>
<evidence type="ECO:0000259" key="13">
    <source>
        <dbReference type="PROSITE" id="PS50885"/>
    </source>
</evidence>
<keyword evidence="11" id="KW-1133">Transmembrane helix</keyword>
<evidence type="ECO:0000259" key="12">
    <source>
        <dbReference type="PROSITE" id="PS50109"/>
    </source>
</evidence>
<evidence type="ECO:0000256" key="6">
    <source>
        <dbReference type="ARBA" id="ARBA00022741"/>
    </source>
</evidence>
<dbReference type="PROSITE" id="PS50109">
    <property type="entry name" value="HIS_KIN"/>
    <property type="match status" value="1"/>
</dbReference>
<dbReference type="SUPFAM" id="SSF158472">
    <property type="entry name" value="HAMP domain-like"/>
    <property type="match status" value="1"/>
</dbReference>
<dbReference type="Gene3D" id="6.10.340.10">
    <property type="match status" value="1"/>
</dbReference>
<dbReference type="RefSeq" id="WP_027312287.1">
    <property type="nucleotide sequence ID" value="NZ_JAUESS010000001.1"/>
</dbReference>
<dbReference type="SUPFAM" id="SSF55874">
    <property type="entry name" value="ATPase domain of HSP90 chaperone/DNA topoisomerase II/histidine kinase"/>
    <property type="match status" value="1"/>
</dbReference>
<dbReference type="PRINTS" id="PR00344">
    <property type="entry name" value="BCTRLSENSOR"/>
</dbReference>
<dbReference type="SMART" id="SM00388">
    <property type="entry name" value="HisKA"/>
    <property type="match status" value="1"/>
</dbReference>
<evidence type="ECO:0000256" key="7">
    <source>
        <dbReference type="ARBA" id="ARBA00022777"/>
    </source>
</evidence>
<dbReference type="InterPro" id="IPR004358">
    <property type="entry name" value="Sig_transdc_His_kin-like_C"/>
</dbReference>
<dbReference type="CDD" id="cd00082">
    <property type="entry name" value="HisKA"/>
    <property type="match status" value="1"/>
</dbReference>
<dbReference type="InterPro" id="IPR003661">
    <property type="entry name" value="HisK_dim/P_dom"/>
</dbReference>
<feature type="transmembrane region" description="Helical" evidence="11">
    <location>
        <begin position="327"/>
        <end position="347"/>
    </location>
</feature>
<feature type="coiled-coil region" evidence="10">
    <location>
        <begin position="395"/>
        <end position="439"/>
    </location>
</feature>
<dbReference type="SMART" id="SM00387">
    <property type="entry name" value="HATPase_c"/>
    <property type="match status" value="1"/>
</dbReference>
<keyword evidence="5" id="KW-0808">Transferase</keyword>
<evidence type="ECO:0000256" key="2">
    <source>
        <dbReference type="ARBA" id="ARBA00004370"/>
    </source>
</evidence>
<dbReference type="Gene3D" id="1.20.58.920">
    <property type="match status" value="1"/>
</dbReference>
<dbReference type="SMART" id="SM00304">
    <property type="entry name" value="HAMP"/>
    <property type="match status" value="1"/>
</dbReference>
<name>A0ABV5ZC66_9GAMM</name>
<keyword evidence="8 14" id="KW-0067">ATP-binding</keyword>
<evidence type="ECO:0000313" key="14">
    <source>
        <dbReference type="EMBL" id="MFB9886883.1"/>
    </source>
</evidence>
<evidence type="ECO:0000256" key="8">
    <source>
        <dbReference type="ARBA" id="ARBA00022840"/>
    </source>
</evidence>
<dbReference type="Proteomes" id="UP001589628">
    <property type="component" value="Unassembled WGS sequence"/>
</dbReference>
<keyword evidence="4" id="KW-0597">Phosphoprotein</keyword>
<accession>A0ABV5ZC66</accession>
<keyword evidence="10" id="KW-0175">Coiled coil</keyword>
<dbReference type="EC" id="2.7.13.3" evidence="3"/>
<proteinExistence type="predicted"/>
<dbReference type="GO" id="GO:0005524">
    <property type="term" value="F:ATP binding"/>
    <property type="evidence" value="ECO:0007669"/>
    <property type="project" value="UniProtKB-KW"/>
</dbReference>
<comment type="catalytic activity">
    <reaction evidence="1">
        <text>ATP + protein L-histidine = ADP + protein N-phospho-L-histidine.</text>
        <dbReference type="EC" id="2.7.13.3"/>
    </reaction>
</comment>
<sequence length="660" mass="72960">MNPRTSLKRKLTLALALVALLSLCAPLVTQWLMASLSATVARLAHENLSTAAASARFAQLGQAIRLETPNLSNASTQFEREQALNLLQQHLRDLRQLLAETAAQGLHFQGVADILLGLDNIRDELVTNVSRRFVLNSELQRQVDRINRLHGDFLFEIEPLLAEAKFNVRQALQQPTLTAPTSALAAEIEFAEALSQLHAQANLSIGLMLRGANEPELASLEQLQLQVADSLAEAADNAHLLANNASTITLRQLWQEIARYGTGPTPLLGLKLQELALLREKARLQHSHDALLDQLADSVSDAVSASGQRSSQVASQIEQRVRQGQTFSLLSTLLILALLLSLLVLVVRGPLLRLLRILTAMREIASGEMKTRIQVQGQDEIGQLADAVRLFRRRSLALEQRAAELDRSNQHLNAEIERRHAAEADLRETQAELVQAAKMAALGQLSASIAHEFNQPLAAMHSYTHNALRYLQRGDNDKCQEKLEDIERLIKRLSTTSNHLKTFARRPQDALSPQSLNQLAENALSLFQERLRQQQVRVRWQCPSEPIQVVTEPSQLEQVIVNLISNALDAMQGCEAPELLIQLKQSERLASLHLSDNGMGLSESARQKLFEPFFTTKPPGQGLGLGLSISYNIIRDLGGRLLITPRPEGGVCASVELFKT</sequence>
<evidence type="ECO:0000313" key="15">
    <source>
        <dbReference type="Proteomes" id="UP001589628"/>
    </source>
</evidence>
<comment type="caution">
    <text evidence="14">The sequence shown here is derived from an EMBL/GenBank/DDBJ whole genome shotgun (WGS) entry which is preliminary data.</text>
</comment>
<dbReference type="CDD" id="cd06225">
    <property type="entry name" value="HAMP"/>
    <property type="match status" value="1"/>
</dbReference>
<evidence type="ECO:0000256" key="4">
    <source>
        <dbReference type="ARBA" id="ARBA00022553"/>
    </source>
</evidence>
<organism evidence="14 15">
    <name type="scientific">Balneatrix alpica</name>
    <dbReference type="NCBI Taxonomy" id="75684"/>
    <lineage>
        <taxon>Bacteria</taxon>
        <taxon>Pseudomonadati</taxon>
        <taxon>Pseudomonadota</taxon>
        <taxon>Gammaproteobacteria</taxon>
        <taxon>Oceanospirillales</taxon>
        <taxon>Balneatrichaceae</taxon>
        <taxon>Balneatrix</taxon>
    </lineage>
</organism>
<keyword evidence="7" id="KW-0418">Kinase</keyword>
<evidence type="ECO:0000256" key="3">
    <source>
        <dbReference type="ARBA" id="ARBA00012438"/>
    </source>
</evidence>
<protein>
    <recommendedName>
        <fullName evidence="3">histidine kinase</fullName>
        <ecNumber evidence="3">2.7.13.3</ecNumber>
    </recommendedName>
</protein>
<evidence type="ECO:0000256" key="11">
    <source>
        <dbReference type="SAM" id="Phobius"/>
    </source>
</evidence>
<evidence type="ECO:0000256" key="1">
    <source>
        <dbReference type="ARBA" id="ARBA00000085"/>
    </source>
</evidence>
<dbReference type="InterPro" id="IPR003594">
    <property type="entry name" value="HATPase_dom"/>
</dbReference>
<keyword evidence="9" id="KW-0902">Two-component regulatory system</keyword>
<keyword evidence="11" id="KW-0812">Transmembrane</keyword>
<keyword evidence="6" id="KW-0547">Nucleotide-binding</keyword>
<dbReference type="PANTHER" id="PTHR43065:SF46">
    <property type="entry name" value="C4-DICARBOXYLATE TRANSPORT SENSOR PROTEIN DCTB"/>
    <property type="match status" value="1"/>
</dbReference>
<dbReference type="Pfam" id="PF00512">
    <property type="entry name" value="HisKA"/>
    <property type="match status" value="1"/>
</dbReference>
<evidence type="ECO:0000256" key="5">
    <source>
        <dbReference type="ARBA" id="ARBA00022679"/>
    </source>
</evidence>
<dbReference type="Pfam" id="PF00672">
    <property type="entry name" value="HAMP"/>
    <property type="match status" value="1"/>
</dbReference>
<dbReference type="InterPro" id="IPR036097">
    <property type="entry name" value="HisK_dim/P_sf"/>
</dbReference>
<reference evidence="14 15" key="1">
    <citation type="submission" date="2024-09" db="EMBL/GenBank/DDBJ databases">
        <authorList>
            <person name="Sun Q."/>
            <person name="Mori K."/>
        </authorList>
    </citation>
    <scope>NUCLEOTIDE SEQUENCE [LARGE SCALE GENOMIC DNA]</scope>
    <source>
        <strain evidence="14 15">ATCC 51285</strain>
    </source>
</reference>
<dbReference type="EMBL" id="JBHLZN010000003">
    <property type="protein sequence ID" value="MFB9886883.1"/>
    <property type="molecule type" value="Genomic_DNA"/>
</dbReference>
<dbReference type="Pfam" id="PF02518">
    <property type="entry name" value="HATPase_c"/>
    <property type="match status" value="1"/>
</dbReference>
<dbReference type="InterPro" id="IPR005467">
    <property type="entry name" value="His_kinase_dom"/>
</dbReference>
<dbReference type="Gene3D" id="1.10.287.130">
    <property type="match status" value="1"/>
</dbReference>
<dbReference type="PANTHER" id="PTHR43065">
    <property type="entry name" value="SENSOR HISTIDINE KINASE"/>
    <property type="match status" value="1"/>
</dbReference>
<dbReference type="InterPro" id="IPR003660">
    <property type="entry name" value="HAMP_dom"/>
</dbReference>
<comment type="subcellular location">
    <subcellularLocation>
        <location evidence="2">Membrane</location>
    </subcellularLocation>
</comment>
<dbReference type="InterPro" id="IPR038188">
    <property type="entry name" value="TorS_sensor_sf"/>
</dbReference>
<evidence type="ECO:0000256" key="9">
    <source>
        <dbReference type="ARBA" id="ARBA00023012"/>
    </source>
</evidence>
<keyword evidence="15" id="KW-1185">Reference proteome</keyword>
<dbReference type="SUPFAM" id="SSF47384">
    <property type="entry name" value="Homodimeric domain of signal transducing histidine kinase"/>
    <property type="match status" value="1"/>
</dbReference>
<dbReference type="Gene3D" id="3.30.565.10">
    <property type="entry name" value="Histidine kinase-like ATPase, C-terminal domain"/>
    <property type="match status" value="1"/>
</dbReference>